<comment type="subcellular location">
    <subcellularLocation>
        <location evidence="1">Nucleus</location>
        <location evidence="1">Nucleolus</location>
    </subcellularLocation>
    <subcellularLocation>
        <location evidence="2">Nucleus</location>
        <location evidence="2">Nucleoplasm</location>
    </subcellularLocation>
</comment>
<evidence type="ECO:0000313" key="7">
    <source>
        <dbReference type="EMBL" id="KAK6147312.1"/>
    </source>
</evidence>
<sequence>MKIKRKIGRKLPPPKNSTNTEIKSKAIVLPEQSIVSEKAGLAVSRKGLTLKELLQQTNHHNAKVRKDALLGIKDVLVHHPVELKLHKLAVIEKLRERIGDDDKLVRETLHQLFKSVIFPGCGKDNQGPLVSLMMAYIFNAMTHLAIDVRLMAFKFFDLVVQFYPSAFSLYAEKILQNYEDILRKNQFLDDKSKLKSTLAGLIRCLSLLPCNERDNSADIPAHDILHAFEPEVVREPIGFHLPPFLSNPESIHLLCSPKTDAGSATKVEGLLIYEIVWLTDIIKPLKDLLPILVGCFQDFMPLLHSSSQLDLQSYDCLQFILQSIDLIVRFLASGVCGSEPDSQILPPCQKPGMITYDQLISPMILKKLWDAFPLNLVGHLSGKGEDRIFMLNTVITKIFLQLSNWEHAPSALLEKFLEFIGNSLSTKVQSGKMFHEKHLLPLIPYIPKLATQISGDWRSRILKAFTEVFKNSNPESSMKIACLSAVEEMLAPETSPLYLDANDPTLLDYQIAWIQYLPSLLILLDDKSPICSKAVLRLQLRVAQAAPVNSPFSQEFDTMQYSFRGFFSQQIENAICYGPFIRLAADIQELAICCLYYFSFMDSLLLHSLVSCCLCKALEPNLVVRIIEVLQSAFRDGHIQVADYTSFHVTLLSRLQVYPEKIHPAVEYDGKSNWRTFKYVTSIVCSCFSQIGDDYLVFQMVEKIIVDQICGEIPMDNKCAFLRLLVTLDSKPTRLSDQSIVNISHVLPKYLIDVVSVSSFPLFLYLNLTLLLSQNVGEDDHGSASVVSVKRRRYYLLPSFYLFYGSKRLLNLVLNVMGSWISEVSSSLGSPHLTHLSVDRSTTVCAIGSVLFHMYKDVKIRQILLSCKIETETMLQNLLNLLSSKGTNLSLEERHKIQRAYDGLRALANNEVVGHEG</sequence>
<accession>A0ABR0WLV5</accession>
<gene>
    <name evidence="7" type="ORF">DH2020_018224</name>
</gene>
<evidence type="ECO:0000259" key="5">
    <source>
        <dbReference type="Pfam" id="PF12333"/>
    </source>
</evidence>
<evidence type="ECO:0000256" key="2">
    <source>
        <dbReference type="ARBA" id="ARBA00004642"/>
    </source>
</evidence>
<dbReference type="InterPro" id="IPR016024">
    <property type="entry name" value="ARM-type_fold"/>
</dbReference>
<organism evidence="7 8">
    <name type="scientific">Rehmannia glutinosa</name>
    <name type="common">Chinese foxglove</name>
    <dbReference type="NCBI Taxonomy" id="99300"/>
    <lineage>
        <taxon>Eukaryota</taxon>
        <taxon>Viridiplantae</taxon>
        <taxon>Streptophyta</taxon>
        <taxon>Embryophyta</taxon>
        <taxon>Tracheophyta</taxon>
        <taxon>Spermatophyta</taxon>
        <taxon>Magnoliopsida</taxon>
        <taxon>eudicotyledons</taxon>
        <taxon>Gunneridae</taxon>
        <taxon>Pentapetalae</taxon>
        <taxon>asterids</taxon>
        <taxon>lamiids</taxon>
        <taxon>Lamiales</taxon>
        <taxon>Orobanchaceae</taxon>
        <taxon>Rehmannieae</taxon>
        <taxon>Rehmannia</taxon>
    </lineage>
</organism>
<dbReference type="PANTHER" id="PTHR16056">
    <property type="entry name" value="REGULATOR OF MICROTUBULE DYNAMICS PROTEIN"/>
    <property type="match status" value="1"/>
</dbReference>
<reference evidence="7 8" key="1">
    <citation type="journal article" date="2021" name="Comput. Struct. Biotechnol. J.">
        <title>De novo genome assembly of the potent medicinal plant Rehmannia glutinosa using nanopore technology.</title>
        <authorList>
            <person name="Ma L."/>
            <person name="Dong C."/>
            <person name="Song C."/>
            <person name="Wang X."/>
            <person name="Zheng X."/>
            <person name="Niu Y."/>
            <person name="Chen S."/>
            <person name="Feng W."/>
        </authorList>
    </citation>
    <scope>NUCLEOTIDE SEQUENCE [LARGE SCALE GENOMIC DNA]</scope>
    <source>
        <strain evidence="7">DH-2019</strain>
    </source>
</reference>
<feature type="domain" description="Pre-rRNA-processing protein Ipi1 N-terminal" evidence="5">
    <location>
        <begin position="128"/>
        <end position="193"/>
    </location>
</feature>
<feature type="domain" description="TEX10-like TPR repeats" evidence="6">
    <location>
        <begin position="512"/>
        <end position="752"/>
    </location>
</feature>
<evidence type="ECO:0000256" key="1">
    <source>
        <dbReference type="ARBA" id="ARBA00004604"/>
    </source>
</evidence>
<dbReference type="PANTHER" id="PTHR16056:SF2">
    <property type="entry name" value="TESTIS-EXPRESSED PROTEIN 10"/>
    <property type="match status" value="1"/>
</dbReference>
<evidence type="ECO:0000256" key="3">
    <source>
        <dbReference type="ARBA" id="ARBA00006427"/>
    </source>
</evidence>
<dbReference type="Proteomes" id="UP001318860">
    <property type="component" value="Unassembled WGS sequence"/>
</dbReference>
<dbReference type="InterPro" id="IPR057949">
    <property type="entry name" value="TPR_TEX10"/>
</dbReference>
<dbReference type="InterPro" id="IPR024679">
    <property type="entry name" value="Ipi1_N"/>
</dbReference>
<dbReference type="Pfam" id="PF25781">
    <property type="entry name" value="TPR_TEX10"/>
    <property type="match status" value="1"/>
</dbReference>
<dbReference type="Gene3D" id="1.25.10.10">
    <property type="entry name" value="Leucine-rich Repeat Variant"/>
    <property type="match status" value="1"/>
</dbReference>
<dbReference type="EMBL" id="JABTTQ020000010">
    <property type="protein sequence ID" value="KAK6147312.1"/>
    <property type="molecule type" value="Genomic_DNA"/>
</dbReference>
<dbReference type="SUPFAM" id="SSF48371">
    <property type="entry name" value="ARM repeat"/>
    <property type="match status" value="2"/>
</dbReference>
<comment type="similarity">
    <text evidence="3">Belongs to the IPI1/TEX10 family.</text>
</comment>
<comment type="caution">
    <text evidence="7">The sequence shown here is derived from an EMBL/GenBank/DDBJ whole genome shotgun (WGS) entry which is preliminary data.</text>
</comment>
<dbReference type="InterPro" id="IPR011989">
    <property type="entry name" value="ARM-like"/>
</dbReference>
<name>A0ABR0WLV5_REHGL</name>
<proteinExistence type="inferred from homology"/>
<keyword evidence="4" id="KW-0539">Nucleus</keyword>
<evidence type="ECO:0000259" key="6">
    <source>
        <dbReference type="Pfam" id="PF25781"/>
    </source>
</evidence>
<evidence type="ECO:0008006" key="9">
    <source>
        <dbReference type="Google" id="ProtNLM"/>
    </source>
</evidence>
<evidence type="ECO:0000256" key="4">
    <source>
        <dbReference type="ARBA" id="ARBA00023242"/>
    </source>
</evidence>
<dbReference type="Pfam" id="PF12333">
    <property type="entry name" value="Ipi1_N"/>
    <property type="match status" value="1"/>
</dbReference>
<evidence type="ECO:0000313" key="8">
    <source>
        <dbReference type="Proteomes" id="UP001318860"/>
    </source>
</evidence>
<protein>
    <recommendedName>
        <fullName evidence="9">Testis-expressed sequence 10 protein</fullName>
    </recommendedName>
</protein>
<keyword evidence="8" id="KW-1185">Reference proteome</keyword>